<evidence type="ECO:0000313" key="7">
    <source>
        <dbReference type="Proteomes" id="UP000094296"/>
    </source>
</evidence>
<evidence type="ECO:0000256" key="1">
    <source>
        <dbReference type="ARBA" id="ARBA00007228"/>
    </source>
</evidence>
<gene>
    <name evidence="6" type="ORF">BHF68_12870</name>
</gene>
<keyword evidence="7" id="KW-1185">Reference proteome</keyword>
<dbReference type="Gene3D" id="3.30.1330.30">
    <property type="match status" value="1"/>
</dbReference>
<evidence type="ECO:0000256" key="3">
    <source>
        <dbReference type="ARBA" id="ARBA00022679"/>
    </source>
</evidence>
<comment type="similarity">
    <text evidence="1">Belongs to the class IV-like SAM-binding methyltransferase superfamily. RNA methyltransferase TrmH family.</text>
</comment>
<evidence type="ECO:0000256" key="4">
    <source>
        <dbReference type="SAM" id="MobiDB-lite"/>
    </source>
</evidence>
<evidence type="ECO:0000259" key="5">
    <source>
        <dbReference type="SMART" id="SM00967"/>
    </source>
</evidence>
<dbReference type="SUPFAM" id="SSF55315">
    <property type="entry name" value="L30e-like"/>
    <property type="match status" value="1"/>
</dbReference>
<name>A0A1E5G4D8_9FIRM</name>
<dbReference type="GO" id="GO:0005829">
    <property type="term" value="C:cytosol"/>
    <property type="evidence" value="ECO:0007669"/>
    <property type="project" value="TreeGrafter"/>
</dbReference>
<feature type="region of interest" description="Disordered" evidence="4">
    <location>
        <begin position="1"/>
        <end position="26"/>
    </location>
</feature>
<proteinExistence type="inferred from homology"/>
<dbReference type="SUPFAM" id="SSF75217">
    <property type="entry name" value="alpha/beta knot"/>
    <property type="match status" value="1"/>
</dbReference>
<evidence type="ECO:0000256" key="2">
    <source>
        <dbReference type="ARBA" id="ARBA00022603"/>
    </source>
</evidence>
<dbReference type="Gene3D" id="3.40.1280.10">
    <property type="match status" value="1"/>
</dbReference>
<dbReference type="NCBIfam" id="TIGR00186">
    <property type="entry name" value="rRNA_methyl_3"/>
    <property type="match status" value="1"/>
</dbReference>
<dbReference type="InterPro" id="IPR013123">
    <property type="entry name" value="SpoU_subst-bd"/>
</dbReference>
<evidence type="ECO:0000313" key="6">
    <source>
        <dbReference type="EMBL" id="OEF97956.1"/>
    </source>
</evidence>
<dbReference type="InterPro" id="IPR004441">
    <property type="entry name" value="rRNA_MeTrfase_TrmH"/>
</dbReference>
<organism evidence="6 7">
    <name type="scientific">Desulfuribacillus alkaliarsenatis</name>
    <dbReference type="NCBI Taxonomy" id="766136"/>
    <lineage>
        <taxon>Bacteria</taxon>
        <taxon>Bacillati</taxon>
        <taxon>Bacillota</taxon>
        <taxon>Desulfuribacillia</taxon>
        <taxon>Desulfuribacillales</taxon>
        <taxon>Desulfuribacillaceae</taxon>
        <taxon>Desulfuribacillus</taxon>
    </lineage>
</organism>
<protein>
    <submittedName>
        <fullName evidence="6">23S rRNA (Guanosine(2251)-2'-O)-methyltransferase RlmB</fullName>
    </submittedName>
</protein>
<dbReference type="SMART" id="SM00967">
    <property type="entry name" value="SpoU_sub_bind"/>
    <property type="match status" value="1"/>
</dbReference>
<dbReference type="EMBL" id="MIJE01000002">
    <property type="protein sequence ID" value="OEF97956.1"/>
    <property type="molecule type" value="Genomic_DNA"/>
</dbReference>
<comment type="caution">
    <text evidence="6">The sequence shown here is derived from an EMBL/GenBank/DDBJ whole genome shotgun (WGS) entry which is preliminary data.</text>
</comment>
<dbReference type="PANTHER" id="PTHR46429">
    <property type="entry name" value="23S RRNA (GUANOSINE-2'-O-)-METHYLTRANSFERASE RLMB"/>
    <property type="match status" value="1"/>
</dbReference>
<accession>A0A1E5G4D8</accession>
<dbReference type="InterPro" id="IPR001537">
    <property type="entry name" value="SpoU_MeTrfase"/>
</dbReference>
<dbReference type="GO" id="GO:0008173">
    <property type="term" value="F:RNA methyltransferase activity"/>
    <property type="evidence" value="ECO:0007669"/>
    <property type="project" value="InterPro"/>
</dbReference>
<sequence length="267" mass="29090">MKRDSMKKVNVKKKKAPAEPSLEENNELQLEGKNPIVEALRAGQQVDRILIAEGARQVDEIKQLASENGVKYQFVTRQKLDQIATTKAHQGLIAFLASVTYTDFDSWISSIDISKNPVVLVLAELQDPQNVGSIIRTAESAGVAGVIIAKHRAVGLTATVAKASAGAIAHMPIIRVTNLANTIEDMKKQGFWVVGTDARADKNYYEISYDMPTILVIGSEGKGIGPLLEKKCDYLIKIPMLGKVTSLNASVATGIMTYEIVKQRLSK</sequence>
<dbReference type="AlphaFoldDB" id="A0A1E5G4D8"/>
<dbReference type="InterPro" id="IPR029028">
    <property type="entry name" value="Alpha/beta_knot_MTases"/>
</dbReference>
<dbReference type="STRING" id="766136.BHF68_12870"/>
<dbReference type="Pfam" id="PF00588">
    <property type="entry name" value="SpoU_methylase"/>
    <property type="match status" value="1"/>
</dbReference>
<dbReference type="CDD" id="cd18103">
    <property type="entry name" value="SpoU-like_RlmB"/>
    <property type="match status" value="1"/>
</dbReference>
<dbReference type="PANTHER" id="PTHR46429:SF1">
    <property type="entry name" value="23S RRNA (GUANOSINE-2'-O-)-METHYLTRANSFERASE RLMB"/>
    <property type="match status" value="1"/>
</dbReference>
<keyword evidence="2 6" id="KW-0489">Methyltransferase</keyword>
<feature type="domain" description="RNA 2-O ribose methyltransferase substrate binding" evidence="5">
    <location>
        <begin position="29"/>
        <end position="102"/>
    </location>
</feature>
<dbReference type="GO" id="GO:0032259">
    <property type="term" value="P:methylation"/>
    <property type="evidence" value="ECO:0007669"/>
    <property type="project" value="UniProtKB-KW"/>
</dbReference>
<dbReference type="FunFam" id="3.40.1280.10:FF:000008">
    <property type="entry name" value="Group 3 RNA methyltransferase TrmH"/>
    <property type="match status" value="1"/>
</dbReference>
<keyword evidence="3 6" id="KW-0808">Transferase</keyword>
<dbReference type="GO" id="GO:0006396">
    <property type="term" value="P:RNA processing"/>
    <property type="evidence" value="ECO:0007669"/>
    <property type="project" value="InterPro"/>
</dbReference>
<dbReference type="Pfam" id="PF08032">
    <property type="entry name" value="SpoU_sub_bind"/>
    <property type="match status" value="1"/>
</dbReference>
<dbReference type="Proteomes" id="UP000094296">
    <property type="component" value="Unassembled WGS sequence"/>
</dbReference>
<dbReference type="InterPro" id="IPR029064">
    <property type="entry name" value="Ribosomal_eL30-like_sf"/>
</dbReference>
<reference evidence="6 7" key="1">
    <citation type="submission" date="2016-09" db="EMBL/GenBank/DDBJ databases">
        <title>Draft genome sequence for the type strain of Desulfuribacillus alkaliarsenatis AHT28, an obligately anaerobic, sulfidogenic bacterium isolated from Russian soda lake sediments.</title>
        <authorList>
            <person name="Abin C.A."/>
            <person name="Hollibaugh J.T."/>
        </authorList>
    </citation>
    <scope>NUCLEOTIDE SEQUENCE [LARGE SCALE GENOMIC DNA]</scope>
    <source>
        <strain evidence="6 7">AHT28</strain>
    </source>
</reference>
<dbReference type="InterPro" id="IPR029026">
    <property type="entry name" value="tRNA_m1G_MTases_N"/>
</dbReference>
<dbReference type="GO" id="GO:0003723">
    <property type="term" value="F:RNA binding"/>
    <property type="evidence" value="ECO:0007669"/>
    <property type="project" value="InterPro"/>
</dbReference>